<proteinExistence type="predicted"/>
<dbReference type="GO" id="GO:0016787">
    <property type="term" value="F:hydrolase activity"/>
    <property type="evidence" value="ECO:0007669"/>
    <property type="project" value="UniProtKB-KW"/>
</dbReference>
<organism evidence="4 6">
    <name type="scientific">Frigoribacterium faeni</name>
    <dbReference type="NCBI Taxonomy" id="145483"/>
    <lineage>
        <taxon>Bacteria</taxon>
        <taxon>Bacillati</taxon>
        <taxon>Actinomycetota</taxon>
        <taxon>Actinomycetes</taxon>
        <taxon>Micrococcales</taxon>
        <taxon>Microbacteriaceae</taxon>
        <taxon>Frigoribacterium</taxon>
    </lineage>
</organism>
<keyword evidence="5" id="KW-1185">Reference proteome</keyword>
<dbReference type="Pfam" id="PF07859">
    <property type="entry name" value="Abhydrolase_3"/>
    <property type="match status" value="2"/>
</dbReference>
<evidence type="ECO:0000313" key="5">
    <source>
        <dbReference type="Proteomes" id="UP000321154"/>
    </source>
</evidence>
<feature type="domain" description="Alpha/beta hydrolase fold-3" evidence="2">
    <location>
        <begin position="78"/>
        <end position="240"/>
    </location>
</feature>
<evidence type="ECO:0000313" key="6">
    <source>
        <dbReference type="Proteomes" id="UP000522688"/>
    </source>
</evidence>
<dbReference type="Proteomes" id="UP000522688">
    <property type="component" value="Unassembled WGS sequence"/>
</dbReference>
<evidence type="ECO:0000313" key="3">
    <source>
        <dbReference type="EMBL" id="GEK82714.1"/>
    </source>
</evidence>
<evidence type="ECO:0000259" key="2">
    <source>
        <dbReference type="Pfam" id="PF07859"/>
    </source>
</evidence>
<accession>A0A7W3PJS2</accession>
<sequence>MPPTAAPLRWYPSGARPTTGPTLLWLHGGGFFRGGLDQPEAHDVARALARRGLAVVTVDYRLAPPPGLPWVGARGGRPRGRFPLALDDVLRAYHQVSARTSGGVLLGGASAGACLAAGATLRALDEGARPAGAVFAYGFFHAAHPRVPDAGRRSRGHRRLTHAPWALDAANRNYAGSRRALSDRLTFPGGHDLDGFPRTLVVDAEHDDMSASGGRFAAELAASGAAVEHHVLPGTNHAFLNRPRLDAFDVAVSLIADWACAPYSI</sequence>
<name>A0A7W3PJS2_9MICO</name>
<keyword evidence="1" id="KW-0378">Hydrolase</keyword>
<dbReference type="PANTHER" id="PTHR48081">
    <property type="entry name" value="AB HYDROLASE SUPERFAMILY PROTEIN C4A8.06C"/>
    <property type="match status" value="1"/>
</dbReference>
<feature type="domain" description="Alpha/beta hydrolase fold-3" evidence="2">
    <location>
        <begin position="23"/>
        <end position="65"/>
    </location>
</feature>
<dbReference type="InterPro" id="IPR013094">
    <property type="entry name" value="AB_hydrolase_3"/>
</dbReference>
<dbReference type="EMBL" id="BJUV01000007">
    <property type="protein sequence ID" value="GEK82714.1"/>
    <property type="molecule type" value="Genomic_DNA"/>
</dbReference>
<dbReference type="SUPFAM" id="SSF53474">
    <property type="entry name" value="alpha/beta-Hydrolases"/>
    <property type="match status" value="1"/>
</dbReference>
<protein>
    <submittedName>
        <fullName evidence="3 4">Esterase</fullName>
    </submittedName>
</protein>
<evidence type="ECO:0000313" key="4">
    <source>
        <dbReference type="EMBL" id="MBA8814122.1"/>
    </source>
</evidence>
<dbReference type="OrthoDB" id="3181909at2"/>
<evidence type="ECO:0000256" key="1">
    <source>
        <dbReference type="ARBA" id="ARBA00022801"/>
    </source>
</evidence>
<dbReference type="EMBL" id="JACGWW010000003">
    <property type="protein sequence ID" value="MBA8814122.1"/>
    <property type="molecule type" value="Genomic_DNA"/>
</dbReference>
<reference evidence="3 5" key="1">
    <citation type="submission" date="2019-07" db="EMBL/GenBank/DDBJ databases">
        <title>Whole genome shotgun sequence of Frigoribacterium faeni NBRC 103066.</title>
        <authorList>
            <person name="Hosoyama A."/>
            <person name="Uohara A."/>
            <person name="Ohji S."/>
            <person name="Ichikawa N."/>
        </authorList>
    </citation>
    <scope>NUCLEOTIDE SEQUENCE [LARGE SCALE GENOMIC DNA]</scope>
    <source>
        <strain evidence="3 5">NBRC 103066</strain>
    </source>
</reference>
<reference evidence="4 6" key="2">
    <citation type="submission" date="2020-07" db="EMBL/GenBank/DDBJ databases">
        <title>Sequencing the genomes of 1000 actinobacteria strains.</title>
        <authorList>
            <person name="Klenk H.-P."/>
        </authorList>
    </citation>
    <scope>NUCLEOTIDE SEQUENCE [LARGE SCALE GENOMIC DNA]</scope>
    <source>
        <strain evidence="4 6">DSM 10309</strain>
    </source>
</reference>
<dbReference type="Gene3D" id="3.40.50.1820">
    <property type="entry name" value="alpha/beta hydrolase"/>
    <property type="match status" value="1"/>
</dbReference>
<dbReference type="AlphaFoldDB" id="A0A7W3PJS2"/>
<dbReference type="InterPro" id="IPR050300">
    <property type="entry name" value="GDXG_lipolytic_enzyme"/>
</dbReference>
<dbReference type="Proteomes" id="UP000321154">
    <property type="component" value="Unassembled WGS sequence"/>
</dbReference>
<comment type="caution">
    <text evidence="4">The sequence shown here is derived from an EMBL/GenBank/DDBJ whole genome shotgun (WGS) entry which is preliminary data.</text>
</comment>
<gene>
    <name evidence="4" type="ORF">FB463_002388</name>
    <name evidence="3" type="ORF">FFA01_10230</name>
</gene>
<dbReference type="RefSeq" id="WP_146853654.1">
    <property type="nucleotide sequence ID" value="NZ_BAAAHR010000006.1"/>
</dbReference>
<dbReference type="InterPro" id="IPR029058">
    <property type="entry name" value="AB_hydrolase_fold"/>
</dbReference>